<dbReference type="Gene3D" id="1.10.630.10">
    <property type="entry name" value="Cytochrome P450"/>
    <property type="match status" value="1"/>
</dbReference>
<evidence type="ECO:0008006" key="12">
    <source>
        <dbReference type="Google" id="ProtNLM"/>
    </source>
</evidence>
<dbReference type="STRING" id="181874.A0A409YYB0"/>
<dbReference type="PRINTS" id="PR00463">
    <property type="entry name" value="EP450I"/>
</dbReference>
<dbReference type="Proteomes" id="UP000284842">
    <property type="component" value="Unassembled WGS sequence"/>
</dbReference>
<evidence type="ECO:0000256" key="9">
    <source>
        <dbReference type="PIRSR" id="PIRSR602401-1"/>
    </source>
</evidence>
<evidence type="ECO:0000256" key="1">
    <source>
        <dbReference type="ARBA" id="ARBA00001971"/>
    </source>
</evidence>
<dbReference type="CDD" id="cd11065">
    <property type="entry name" value="CYP64-like"/>
    <property type="match status" value="1"/>
</dbReference>
<dbReference type="OrthoDB" id="2502960at2759"/>
<keyword evidence="7 9" id="KW-0408">Iron</keyword>
<dbReference type="GO" id="GO:0016705">
    <property type="term" value="F:oxidoreductase activity, acting on paired donors, with incorporation or reduction of molecular oxygen"/>
    <property type="evidence" value="ECO:0007669"/>
    <property type="project" value="InterPro"/>
</dbReference>
<dbReference type="Pfam" id="PF00067">
    <property type="entry name" value="p450"/>
    <property type="match status" value="1"/>
</dbReference>
<evidence type="ECO:0000256" key="5">
    <source>
        <dbReference type="ARBA" id="ARBA00022723"/>
    </source>
</evidence>
<dbReference type="GO" id="GO:0005506">
    <property type="term" value="F:iron ion binding"/>
    <property type="evidence" value="ECO:0007669"/>
    <property type="project" value="InterPro"/>
</dbReference>
<organism evidence="10 11">
    <name type="scientific">Panaeolus cyanescens</name>
    <dbReference type="NCBI Taxonomy" id="181874"/>
    <lineage>
        <taxon>Eukaryota</taxon>
        <taxon>Fungi</taxon>
        <taxon>Dikarya</taxon>
        <taxon>Basidiomycota</taxon>
        <taxon>Agaricomycotina</taxon>
        <taxon>Agaricomycetes</taxon>
        <taxon>Agaricomycetidae</taxon>
        <taxon>Agaricales</taxon>
        <taxon>Agaricineae</taxon>
        <taxon>Galeropsidaceae</taxon>
        <taxon>Panaeolus</taxon>
    </lineage>
</organism>
<evidence type="ECO:0000256" key="2">
    <source>
        <dbReference type="ARBA" id="ARBA00005179"/>
    </source>
</evidence>
<comment type="similarity">
    <text evidence="3">Belongs to the cytochrome P450 family.</text>
</comment>
<dbReference type="InterPro" id="IPR036396">
    <property type="entry name" value="Cyt_P450_sf"/>
</dbReference>
<dbReference type="InterPro" id="IPR002401">
    <property type="entry name" value="Cyt_P450_E_grp-I"/>
</dbReference>
<evidence type="ECO:0000256" key="8">
    <source>
        <dbReference type="ARBA" id="ARBA00023033"/>
    </source>
</evidence>
<sequence length="646" mass="72474">METLRMSALFLSDSCGVVVISLGVKAPGLTSHGLTATPATSYGCSTSPFTDPVCYSVLSTLYPWGAISLTFVFDDGFDLDNNMLTFFNGDLISPNVGASQPFKGYCHKDPGGVYPFHLGSTDTDGACVLVSNSYCQPPMPTFSYTLPVLLGVLLLRFAAKYISKRNKVEGPYPPGPKPRFLIGNALDIPFENASKVYWKWSQEFNSSIIHLHSLGRRIVVLNALDDVVELFENRAKIYSSRPAIPTVKMIGWDHVFALFEYGDHWRAHRKVFQRAFKSNIIHKHQPLQTRKVHDFLLSLLDAPEDYEDRSKLLSIGMAVNTMYGYDPKSLDDPLIIAADRSTEFGNRVIAPGGSLANVFPLFKYVPWTWTRRTARLAKEATEEMKRIPLEALEKQMVEGTATPCLVGEFLEKKNSKDVSEYEQMVALNVANTVYSATSDTTFSATTSILYYLVTHPNVQLRAQAELDGVLGNPPRLPTFDDKDSLPYIYAIYREVLRCCPPLGITAPHETTEDDWYKGYFIPKGTMVFGNLWALNHDEKMYPEPMKFNPERFLDENGALNDLQMYSYGLGRRGCPGKHFARASLWFTIASILACFNLHKAKDQDGNDIPIDNDFAEDGFLTHKAPFRFAVTPRSDAWRALVEELRG</sequence>
<name>A0A409YYB0_9AGAR</name>
<proteinExistence type="inferred from homology"/>
<comment type="pathway">
    <text evidence="2">Secondary metabolite biosynthesis.</text>
</comment>
<dbReference type="GO" id="GO:0020037">
    <property type="term" value="F:heme binding"/>
    <property type="evidence" value="ECO:0007669"/>
    <property type="project" value="InterPro"/>
</dbReference>
<keyword evidence="6" id="KW-0560">Oxidoreductase</keyword>
<keyword evidence="11" id="KW-1185">Reference proteome</keyword>
<protein>
    <recommendedName>
        <fullName evidence="12">Cytochrome P450</fullName>
    </recommendedName>
</protein>
<dbReference type="InterPro" id="IPR050364">
    <property type="entry name" value="Cytochrome_P450_fung"/>
</dbReference>
<evidence type="ECO:0000256" key="3">
    <source>
        <dbReference type="ARBA" id="ARBA00010617"/>
    </source>
</evidence>
<evidence type="ECO:0000256" key="4">
    <source>
        <dbReference type="ARBA" id="ARBA00022617"/>
    </source>
</evidence>
<evidence type="ECO:0000256" key="6">
    <source>
        <dbReference type="ARBA" id="ARBA00023002"/>
    </source>
</evidence>
<dbReference type="EMBL" id="NHTK01000196">
    <property type="protein sequence ID" value="PPR08006.1"/>
    <property type="molecule type" value="Genomic_DNA"/>
</dbReference>
<comment type="cofactor">
    <cofactor evidence="1 9">
        <name>heme</name>
        <dbReference type="ChEBI" id="CHEBI:30413"/>
    </cofactor>
</comment>
<dbReference type="AlphaFoldDB" id="A0A409YYB0"/>
<feature type="binding site" description="axial binding residue" evidence="9">
    <location>
        <position position="574"/>
    </location>
    <ligand>
        <name>heme</name>
        <dbReference type="ChEBI" id="CHEBI:30413"/>
    </ligand>
    <ligandPart>
        <name>Fe</name>
        <dbReference type="ChEBI" id="CHEBI:18248"/>
    </ligandPart>
</feature>
<evidence type="ECO:0000313" key="10">
    <source>
        <dbReference type="EMBL" id="PPR08006.1"/>
    </source>
</evidence>
<dbReference type="PANTHER" id="PTHR46300">
    <property type="entry name" value="P450, PUTATIVE (EUROFUNG)-RELATED-RELATED"/>
    <property type="match status" value="1"/>
</dbReference>
<dbReference type="InParanoid" id="A0A409YYB0"/>
<evidence type="ECO:0000313" key="11">
    <source>
        <dbReference type="Proteomes" id="UP000284842"/>
    </source>
</evidence>
<keyword evidence="5 9" id="KW-0479">Metal-binding</keyword>
<dbReference type="SUPFAM" id="SSF48264">
    <property type="entry name" value="Cytochrome P450"/>
    <property type="match status" value="1"/>
</dbReference>
<reference evidence="10 11" key="1">
    <citation type="journal article" date="2018" name="Evol. Lett.">
        <title>Horizontal gene cluster transfer increased hallucinogenic mushroom diversity.</title>
        <authorList>
            <person name="Reynolds H.T."/>
            <person name="Vijayakumar V."/>
            <person name="Gluck-Thaler E."/>
            <person name="Korotkin H.B."/>
            <person name="Matheny P.B."/>
            <person name="Slot J.C."/>
        </authorList>
    </citation>
    <scope>NUCLEOTIDE SEQUENCE [LARGE SCALE GENOMIC DNA]</scope>
    <source>
        <strain evidence="10 11">2629</strain>
    </source>
</reference>
<dbReference type="PANTHER" id="PTHR46300:SF7">
    <property type="entry name" value="P450, PUTATIVE (EUROFUNG)-RELATED"/>
    <property type="match status" value="1"/>
</dbReference>
<comment type="caution">
    <text evidence="10">The sequence shown here is derived from an EMBL/GenBank/DDBJ whole genome shotgun (WGS) entry which is preliminary data.</text>
</comment>
<keyword evidence="4 9" id="KW-0349">Heme</keyword>
<gene>
    <name evidence="10" type="ORF">CVT24_003757</name>
</gene>
<keyword evidence="8" id="KW-0503">Monooxygenase</keyword>
<dbReference type="GO" id="GO:0004497">
    <property type="term" value="F:monooxygenase activity"/>
    <property type="evidence" value="ECO:0007669"/>
    <property type="project" value="UniProtKB-KW"/>
</dbReference>
<dbReference type="InterPro" id="IPR001128">
    <property type="entry name" value="Cyt_P450"/>
</dbReference>
<evidence type="ECO:0000256" key="7">
    <source>
        <dbReference type="ARBA" id="ARBA00023004"/>
    </source>
</evidence>
<accession>A0A409YYB0</accession>